<sequence length="360" mass="37413">MHKILVGTLGLGLSAALMLPATSALATPAGPQTGSGAQEPALSETSLRVATMATSLTADSPDGLYSQLLGGGDAEANRVADAVSQIDPDVVVLTGMDADRKAVNVFQNSYLNSADDQRADSIYPYSYLAVGSKGLQSGADLDDDRVVGGPGDAWGQGAFAEQGSVVVLSKYPIKQDSIASVTSLKWAAVKDNRLDNAKLGGALAASIPVMNNGLWDIPIEYRGQRVHILAAQTEPAQSSHSFSALRQRDELKVVSDYISGAGYVHTDQGPMAKGLKGKKFILAGALAQGQGSAVELDPLLEKLGKSDPVNNAGNYLIESQGWNLLGQGRLGESAPSSFLPLPGAVPDAVEATELVWSDLQ</sequence>
<dbReference type="InterPro" id="IPR036691">
    <property type="entry name" value="Endo/exonu/phosph_ase_sf"/>
</dbReference>
<keyword evidence="4" id="KW-1185">Reference proteome</keyword>
<dbReference type="AlphaFoldDB" id="A0A4Y4DRN1"/>
<dbReference type="EMBL" id="BJNY01000018">
    <property type="protein sequence ID" value="GED07277.1"/>
    <property type="molecule type" value="Genomic_DNA"/>
</dbReference>
<feature type="chain" id="PRO_5021394602" description="Endonuclease/exonuclease/phosphatase domain-containing protein" evidence="1">
    <location>
        <begin position="27"/>
        <end position="360"/>
    </location>
</feature>
<dbReference type="Pfam" id="PF03372">
    <property type="entry name" value="Exo_endo_phos"/>
    <property type="match status" value="1"/>
</dbReference>
<comment type="caution">
    <text evidence="3">The sequence shown here is derived from an EMBL/GenBank/DDBJ whole genome shotgun (WGS) entry which is preliminary data.</text>
</comment>
<dbReference type="InterPro" id="IPR005135">
    <property type="entry name" value="Endo/exonuclease/phosphatase"/>
</dbReference>
<name>A0A4Y4DRN1_GLUUR</name>
<evidence type="ECO:0000259" key="2">
    <source>
        <dbReference type="Pfam" id="PF03372"/>
    </source>
</evidence>
<evidence type="ECO:0000313" key="4">
    <source>
        <dbReference type="Proteomes" id="UP000316612"/>
    </source>
</evidence>
<evidence type="ECO:0000256" key="1">
    <source>
        <dbReference type="SAM" id="SignalP"/>
    </source>
</evidence>
<dbReference type="Proteomes" id="UP000316612">
    <property type="component" value="Unassembled WGS sequence"/>
</dbReference>
<evidence type="ECO:0000313" key="3">
    <source>
        <dbReference type="EMBL" id="GED07277.1"/>
    </source>
</evidence>
<feature type="signal peptide" evidence="1">
    <location>
        <begin position="1"/>
        <end position="26"/>
    </location>
</feature>
<dbReference type="Gene3D" id="3.60.10.10">
    <property type="entry name" value="Endonuclease/exonuclease/phosphatase"/>
    <property type="match status" value="1"/>
</dbReference>
<dbReference type="OrthoDB" id="292013at2"/>
<gene>
    <name evidence="3" type="ORF">AUR04nite_28090</name>
</gene>
<reference evidence="3 4" key="1">
    <citation type="submission" date="2019-06" db="EMBL/GenBank/DDBJ databases">
        <title>Whole genome shotgun sequence of Glutamicibacter uratoxydans NBRC 15515.</title>
        <authorList>
            <person name="Hosoyama A."/>
            <person name="Uohara A."/>
            <person name="Ohji S."/>
            <person name="Ichikawa N."/>
        </authorList>
    </citation>
    <scope>NUCLEOTIDE SEQUENCE [LARGE SCALE GENOMIC DNA]</scope>
    <source>
        <strain evidence="3 4">NBRC 15515</strain>
    </source>
</reference>
<keyword evidence="1" id="KW-0732">Signal</keyword>
<proteinExistence type="predicted"/>
<protein>
    <recommendedName>
        <fullName evidence="2">Endonuclease/exonuclease/phosphatase domain-containing protein</fullName>
    </recommendedName>
</protein>
<dbReference type="RefSeq" id="WP_141366249.1">
    <property type="nucleotide sequence ID" value="NZ_BAAAJL010000016.1"/>
</dbReference>
<organism evidence="3 4">
    <name type="scientific">Glutamicibacter uratoxydans</name>
    <name type="common">Arthrobacter uratoxydans</name>
    <dbReference type="NCBI Taxonomy" id="43667"/>
    <lineage>
        <taxon>Bacteria</taxon>
        <taxon>Bacillati</taxon>
        <taxon>Actinomycetota</taxon>
        <taxon>Actinomycetes</taxon>
        <taxon>Micrococcales</taxon>
        <taxon>Micrococcaceae</taxon>
        <taxon>Glutamicibacter</taxon>
    </lineage>
</organism>
<dbReference type="GO" id="GO:0003824">
    <property type="term" value="F:catalytic activity"/>
    <property type="evidence" value="ECO:0007669"/>
    <property type="project" value="InterPro"/>
</dbReference>
<accession>A0A4Y4DRN1</accession>
<feature type="domain" description="Endonuclease/exonuclease/phosphatase" evidence="2">
    <location>
        <begin position="71"/>
        <end position="231"/>
    </location>
</feature>